<evidence type="ECO:0000256" key="13">
    <source>
        <dbReference type="ARBA" id="ARBA00023136"/>
    </source>
</evidence>
<dbReference type="PROSITE" id="PS00018">
    <property type="entry name" value="EF_HAND_1"/>
    <property type="match status" value="1"/>
</dbReference>
<name>A0A835YVJ1_9STRA</name>
<dbReference type="InterPro" id="IPR002048">
    <property type="entry name" value="EF_hand_dom"/>
</dbReference>
<keyword evidence="10" id="KW-0677">Repeat</keyword>
<evidence type="ECO:0000256" key="7">
    <source>
        <dbReference type="ARBA" id="ARBA00022553"/>
    </source>
</evidence>
<evidence type="ECO:0000256" key="14">
    <source>
        <dbReference type="ARBA" id="ARBA00023242"/>
    </source>
</evidence>
<comment type="caution">
    <text evidence="18">The sequence shown here is derived from an EMBL/GenBank/DDBJ whole genome shotgun (WGS) entry which is preliminary data.</text>
</comment>
<evidence type="ECO:0000313" key="18">
    <source>
        <dbReference type="EMBL" id="KAG5182190.1"/>
    </source>
</evidence>
<dbReference type="SUPFAM" id="SSF47473">
    <property type="entry name" value="EF-hand"/>
    <property type="match status" value="1"/>
</dbReference>
<keyword evidence="13" id="KW-0472">Membrane</keyword>
<dbReference type="InterPro" id="IPR018247">
    <property type="entry name" value="EF_Hand_1_Ca_BS"/>
</dbReference>
<dbReference type="InterPro" id="IPR011992">
    <property type="entry name" value="EF-hand-dom_pair"/>
</dbReference>
<comment type="subcellular location">
    <subcellularLocation>
        <location evidence="2">Cell membrane</location>
    </subcellularLocation>
    <subcellularLocation>
        <location evidence="3">Cytoplasm</location>
    </subcellularLocation>
    <subcellularLocation>
        <location evidence="1">Nucleus</location>
    </subcellularLocation>
</comment>
<gene>
    <name evidence="18" type="ORF">JKP88DRAFT_319337</name>
</gene>
<sequence length="153" mass="17492">RELHSLRRRFLQHVSDRDYITRDEFAAIPSVNISPLRDRLMVCFGFHQLDWLPFRDFAEAIAPFNNPSAPADQKLRVAFQLQDFDDDGELSATDVRCYLERIITIPEGAEIDLEAVAARIIQEACTNPAQKAITQADFSRVMQGADLRLYIPL</sequence>
<dbReference type="Gene3D" id="1.10.238.10">
    <property type="entry name" value="EF-hand"/>
    <property type="match status" value="1"/>
</dbReference>
<organism evidence="18 19">
    <name type="scientific">Tribonema minus</name>
    <dbReference type="NCBI Taxonomy" id="303371"/>
    <lineage>
        <taxon>Eukaryota</taxon>
        <taxon>Sar</taxon>
        <taxon>Stramenopiles</taxon>
        <taxon>Ochrophyta</taxon>
        <taxon>PX clade</taxon>
        <taxon>Xanthophyceae</taxon>
        <taxon>Tribonematales</taxon>
        <taxon>Tribonemataceae</taxon>
        <taxon>Tribonema</taxon>
    </lineage>
</organism>
<evidence type="ECO:0000313" key="19">
    <source>
        <dbReference type="Proteomes" id="UP000664859"/>
    </source>
</evidence>
<dbReference type="GO" id="GO:0005509">
    <property type="term" value="F:calcium ion binding"/>
    <property type="evidence" value="ECO:0007669"/>
    <property type="project" value="InterPro"/>
</dbReference>
<keyword evidence="9" id="KW-0479">Metal-binding</keyword>
<feature type="domain" description="EF-hand" evidence="17">
    <location>
        <begin position="70"/>
        <end position="105"/>
    </location>
</feature>
<dbReference type="GO" id="GO:0005634">
    <property type="term" value="C:nucleus"/>
    <property type="evidence" value="ECO:0007669"/>
    <property type="project" value="UniProtKB-SubCell"/>
</dbReference>
<evidence type="ECO:0000256" key="12">
    <source>
        <dbReference type="ARBA" id="ARBA00022927"/>
    </source>
</evidence>
<keyword evidence="14" id="KW-0539">Nucleus</keyword>
<evidence type="ECO:0000256" key="16">
    <source>
        <dbReference type="ARBA" id="ARBA00038164"/>
    </source>
</evidence>
<dbReference type="InterPro" id="IPR051875">
    <property type="entry name" value="Calcineurin_B_homologous"/>
</dbReference>
<dbReference type="GO" id="GO:0005886">
    <property type="term" value="C:plasma membrane"/>
    <property type="evidence" value="ECO:0007669"/>
    <property type="project" value="UniProtKB-SubCell"/>
</dbReference>
<keyword evidence="5" id="KW-1003">Cell membrane</keyword>
<dbReference type="AlphaFoldDB" id="A0A835YVJ1"/>
<proteinExistence type="inferred from homology"/>
<dbReference type="Proteomes" id="UP000664859">
    <property type="component" value="Unassembled WGS sequence"/>
</dbReference>
<keyword evidence="4" id="KW-0813">Transport</keyword>
<dbReference type="GO" id="GO:0005737">
    <property type="term" value="C:cytoplasm"/>
    <property type="evidence" value="ECO:0007669"/>
    <property type="project" value="UniProtKB-SubCell"/>
</dbReference>
<evidence type="ECO:0000256" key="8">
    <source>
        <dbReference type="ARBA" id="ARBA00022707"/>
    </source>
</evidence>
<keyword evidence="12" id="KW-0653">Protein transport</keyword>
<keyword evidence="19" id="KW-1185">Reference proteome</keyword>
<evidence type="ECO:0000256" key="2">
    <source>
        <dbReference type="ARBA" id="ARBA00004236"/>
    </source>
</evidence>
<keyword evidence="6" id="KW-0963">Cytoplasm</keyword>
<evidence type="ECO:0000256" key="4">
    <source>
        <dbReference type="ARBA" id="ARBA00022448"/>
    </source>
</evidence>
<dbReference type="EMBL" id="JAFCMP010000257">
    <property type="protein sequence ID" value="KAG5182190.1"/>
    <property type="molecule type" value="Genomic_DNA"/>
</dbReference>
<evidence type="ECO:0000256" key="3">
    <source>
        <dbReference type="ARBA" id="ARBA00004496"/>
    </source>
</evidence>
<dbReference type="PROSITE" id="PS50222">
    <property type="entry name" value="EF_HAND_2"/>
    <property type="match status" value="1"/>
</dbReference>
<dbReference type="GO" id="GO:0015031">
    <property type="term" value="P:protein transport"/>
    <property type="evidence" value="ECO:0007669"/>
    <property type="project" value="UniProtKB-KW"/>
</dbReference>
<evidence type="ECO:0000259" key="17">
    <source>
        <dbReference type="PROSITE" id="PS50222"/>
    </source>
</evidence>
<evidence type="ECO:0000256" key="6">
    <source>
        <dbReference type="ARBA" id="ARBA00022490"/>
    </source>
</evidence>
<feature type="non-terminal residue" evidence="18">
    <location>
        <position position="153"/>
    </location>
</feature>
<comment type="similarity">
    <text evidence="16">Belongs to the calcineurin regulatory subunit family. CHP subfamily.</text>
</comment>
<evidence type="ECO:0000256" key="9">
    <source>
        <dbReference type="ARBA" id="ARBA00022723"/>
    </source>
</evidence>
<protein>
    <recommendedName>
        <fullName evidence="17">EF-hand domain-containing protein</fullName>
    </recommendedName>
</protein>
<evidence type="ECO:0000256" key="15">
    <source>
        <dbReference type="ARBA" id="ARBA00023288"/>
    </source>
</evidence>
<evidence type="ECO:0000256" key="11">
    <source>
        <dbReference type="ARBA" id="ARBA00022837"/>
    </source>
</evidence>
<dbReference type="OrthoDB" id="191686at2759"/>
<evidence type="ECO:0000256" key="5">
    <source>
        <dbReference type="ARBA" id="ARBA00022475"/>
    </source>
</evidence>
<keyword evidence="8" id="KW-0519">Myristate</keyword>
<reference evidence="18" key="1">
    <citation type="submission" date="2021-02" db="EMBL/GenBank/DDBJ databases">
        <title>First Annotated Genome of the Yellow-green Alga Tribonema minus.</title>
        <authorList>
            <person name="Mahan K.M."/>
        </authorList>
    </citation>
    <scope>NUCLEOTIDE SEQUENCE</scope>
    <source>
        <strain evidence="18">UTEX B ZZ1240</strain>
    </source>
</reference>
<keyword evidence="11" id="KW-0106">Calcium</keyword>
<evidence type="ECO:0000256" key="1">
    <source>
        <dbReference type="ARBA" id="ARBA00004123"/>
    </source>
</evidence>
<keyword evidence="7" id="KW-0597">Phosphoprotein</keyword>
<evidence type="ECO:0000256" key="10">
    <source>
        <dbReference type="ARBA" id="ARBA00022737"/>
    </source>
</evidence>
<accession>A0A835YVJ1</accession>
<dbReference type="PANTHER" id="PTHR46002">
    <property type="entry name" value="EG:114D9.1 PROTEIN-RELATED"/>
    <property type="match status" value="1"/>
</dbReference>
<keyword evidence="15" id="KW-0449">Lipoprotein</keyword>